<evidence type="ECO:0000256" key="4">
    <source>
        <dbReference type="ARBA" id="ARBA00022807"/>
    </source>
</evidence>
<dbReference type="InterPro" id="IPR036213">
    <property type="entry name" value="Calpain_III_sf"/>
</dbReference>
<feature type="domain" description="Calpain catalytic" evidence="7">
    <location>
        <begin position="5"/>
        <end position="309"/>
    </location>
</feature>
<evidence type="ECO:0000256" key="2">
    <source>
        <dbReference type="ARBA" id="ARBA00022670"/>
    </source>
</evidence>
<dbReference type="STRING" id="400727.A0A2T7Q1N2"/>
<feature type="active site" evidence="5 6">
    <location>
        <position position="60"/>
    </location>
</feature>
<organism evidence="8 9">
    <name type="scientific">Pomacea canaliculata</name>
    <name type="common">Golden apple snail</name>
    <dbReference type="NCBI Taxonomy" id="400727"/>
    <lineage>
        <taxon>Eukaryota</taxon>
        <taxon>Metazoa</taxon>
        <taxon>Spiralia</taxon>
        <taxon>Lophotrochozoa</taxon>
        <taxon>Mollusca</taxon>
        <taxon>Gastropoda</taxon>
        <taxon>Caenogastropoda</taxon>
        <taxon>Architaenioglossa</taxon>
        <taxon>Ampullarioidea</taxon>
        <taxon>Ampullariidae</taxon>
        <taxon>Pomacea</taxon>
    </lineage>
</organism>
<dbReference type="PANTHER" id="PTHR10183:SF433">
    <property type="entry name" value="CALPAIN-A-RELATED"/>
    <property type="match status" value="1"/>
</dbReference>
<reference evidence="8 9" key="1">
    <citation type="submission" date="2018-04" db="EMBL/GenBank/DDBJ databases">
        <title>The genome of golden apple snail Pomacea canaliculata provides insight into stress tolerance and invasive adaptation.</title>
        <authorList>
            <person name="Liu C."/>
            <person name="Liu B."/>
            <person name="Ren Y."/>
            <person name="Zhang Y."/>
            <person name="Wang H."/>
            <person name="Li S."/>
            <person name="Jiang F."/>
            <person name="Yin L."/>
            <person name="Zhang G."/>
            <person name="Qian W."/>
            <person name="Fan W."/>
        </authorList>
    </citation>
    <scope>NUCLEOTIDE SEQUENCE [LARGE SCALE GENOMIC DNA]</scope>
    <source>
        <strain evidence="8">SZHN2017</strain>
        <tissue evidence="8">Muscle</tissue>
    </source>
</reference>
<keyword evidence="9" id="KW-1185">Reference proteome</keyword>
<dbReference type="PANTHER" id="PTHR10183">
    <property type="entry name" value="CALPAIN"/>
    <property type="match status" value="1"/>
</dbReference>
<evidence type="ECO:0000256" key="3">
    <source>
        <dbReference type="ARBA" id="ARBA00022801"/>
    </source>
</evidence>
<protein>
    <recommendedName>
        <fullName evidence="7">Calpain catalytic domain-containing protein</fullName>
    </recommendedName>
</protein>
<evidence type="ECO:0000256" key="5">
    <source>
        <dbReference type="PIRSR" id="PIRSR622684-1"/>
    </source>
</evidence>
<dbReference type="Gene3D" id="3.90.70.10">
    <property type="entry name" value="Cysteine proteinases"/>
    <property type="match status" value="1"/>
</dbReference>
<comment type="similarity">
    <text evidence="1">Belongs to the peptidase C2 family.</text>
</comment>
<dbReference type="GO" id="GO:0006508">
    <property type="term" value="P:proteolysis"/>
    <property type="evidence" value="ECO:0007669"/>
    <property type="project" value="UniProtKB-KW"/>
</dbReference>
<dbReference type="InterPro" id="IPR000169">
    <property type="entry name" value="Pept_cys_AS"/>
</dbReference>
<dbReference type="SMART" id="SM00230">
    <property type="entry name" value="CysPc"/>
    <property type="match status" value="1"/>
</dbReference>
<evidence type="ECO:0000313" key="8">
    <source>
        <dbReference type="EMBL" id="PVD39581.1"/>
    </source>
</evidence>
<accession>A0A2T7Q1N2</accession>
<evidence type="ECO:0000256" key="6">
    <source>
        <dbReference type="PROSITE-ProRule" id="PRU00239"/>
    </source>
</evidence>
<dbReference type="Pfam" id="PF00648">
    <property type="entry name" value="Peptidase_C2"/>
    <property type="match status" value="1"/>
</dbReference>
<dbReference type="InterPro" id="IPR038765">
    <property type="entry name" value="Papain-like_cys_pep_sf"/>
</dbReference>
<gene>
    <name evidence="8" type="ORF">C0Q70_02216</name>
</gene>
<dbReference type="AlphaFoldDB" id="A0A2T7Q1N2"/>
<dbReference type="Gene3D" id="2.60.120.380">
    <property type="match status" value="1"/>
</dbReference>
<feature type="active site" evidence="5 6">
    <location>
        <position position="226"/>
    </location>
</feature>
<dbReference type="SUPFAM" id="SSF54001">
    <property type="entry name" value="Cysteine proteinases"/>
    <property type="match status" value="1"/>
</dbReference>
<keyword evidence="4 6" id="KW-0788">Thiol protease</keyword>
<keyword evidence="3 6" id="KW-0378">Hydrolase</keyword>
<dbReference type="InterPro" id="IPR022684">
    <property type="entry name" value="Calpain_cysteine_protease"/>
</dbReference>
<dbReference type="Pfam" id="PF01067">
    <property type="entry name" value="Calpain_III"/>
    <property type="match status" value="1"/>
</dbReference>
<dbReference type="CDD" id="cd00044">
    <property type="entry name" value="CysPc"/>
    <property type="match status" value="1"/>
</dbReference>
<comment type="caution">
    <text evidence="8">The sequence shown here is derived from an EMBL/GenBank/DDBJ whole genome shotgun (WGS) entry which is preliminary data.</text>
</comment>
<dbReference type="Proteomes" id="UP000245119">
    <property type="component" value="Linkage Group LG1"/>
</dbReference>
<name>A0A2T7Q1N2_POMCA</name>
<dbReference type="OrthoDB" id="424753at2759"/>
<sequence>MVRLVLLYQEFPANDSSLLLPRTSAVSFTWKRPQEIVPDPHFMVQGPENANLKQGLLGNCWFIAAVTSLAATSKFLLETVVPSDQNFVDDYAGIFRFNFWQYGSWREVVVDDRLPTVNGSLTFTTSTTKNEFWGALLEKAYAKLYGNYGAIDGGRINDAMLDFTGGITEIIDLKESFNEEKLSNILEVFWSMETIMGVTIFLNLLCSQDPDSQTERRLDTGLYTNHAYSLIRHRKVTHEGKTKMLLLLRNPFGHGEWNGAWSDSDTAWQEITPEERDEHAVQRKDDGEFWMSVEDFIKNFDELELCHLSPDLLMANRESGLIGRKKWTKISFFGSWIKGTTAGGPLYNYQSNQFWINPQFSLTLDHTGPCSVVVSLLEIIDKLRPSAEDVHIGFVIFRDLMLPQSNLIDSLFQKHRGPDGKVDARGLHKILQEAKRENFTIDSMALHRVVRRYGDRNGDMEEDDFMQAFFRIFDLYRQCLQLTFLPFILLSFL</sequence>
<dbReference type="SUPFAM" id="SSF49758">
    <property type="entry name" value="Calpain large subunit, middle domain (domain III)"/>
    <property type="match status" value="1"/>
</dbReference>
<dbReference type="FunFam" id="3.90.70.10:FF:000114">
    <property type="entry name" value="Calpain a"/>
    <property type="match status" value="1"/>
</dbReference>
<keyword evidence="2 6" id="KW-0645">Protease</keyword>
<dbReference type="PROSITE" id="PS50203">
    <property type="entry name" value="CALPAIN_CAT"/>
    <property type="match status" value="1"/>
</dbReference>
<dbReference type="GO" id="GO:0004198">
    <property type="term" value="F:calcium-dependent cysteine-type endopeptidase activity"/>
    <property type="evidence" value="ECO:0007669"/>
    <property type="project" value="InterPro"/>
</dbReference>
<dbReference type="PRINTS" id="PR00704">
    <property type="entry name" value="CALPAIN"/>
</dbReference>
<dbReference type="InterPro" id="IPR001300">
    <property type="entry name" value="Peptidase_C2_calpain_cat"/>
</dbReference>
<evidence type="ECO:0000259" key="7">
    <source>
        <dbReference type="PROSITE" id="PS50203"/>
    </source>
</evidence>
<evidence type="ECO:0000313" key="9">
    <source>
        <dbReference type="Proteomes" id="UP000245119"/>
    </source>
</evidence>
<proteinExistence type="inferred from homology"/>
<feature type="active site" evidence="5 6">
    <location>
        <position position="250"/>
    </location>
</feature>
<dbReference type="InterPro" id="IPR022682">
    <property type="entry name" value="Calpain_domain_III"/>
</dbReference>
<dbReference type="EMBL" id="PZQS01000001">
    <property type="protein sequence ID" value="PVD39581.1"/>
    <property type="molecule type" value="Genomic_DNA"/>
</dbReference>
<dbReference type="PROSITE" id="PS00139">
    <property type="entry name" value="THIOL_PROTEASE_CYS"/>
    <property type="match status" value="1"/>
</dbReference>
<evidence type="ECO:0000256" key="1">
    <source>
        <dbReference type="ARBA" id="ARBA00007623"/>
    </source>
</evidence>
<dbReference type="GO" id="GO:0005737">
    <property type="term" value="C:cytoplasm"/>
    <property type="evidence" value="ECO:0007669"/>
    <property type="project" value="TreeGrafter"/>
</dbReference>